<dbReference type="Pfam" id="PF00704">
    <property type="entry name" value="Glyco_hydro_18"/>
    <property type="match status" value="1"/>
</dbReference>
<evidence type="ECO:0000313" key="7">
    <source>
        <dbReference type="Proteomes" id="UP000192578"/>
    </source>
</evidence>
<dbReference type="Proteomes" id="UP000192578">
    <property type="component" value="Unassembled WGS sequence"/>
</dbReference>
<dbReference type="GO" id="GO:0006032">
    <property type="term" value="P:chitin catabolic process"/>
    <property type="evidence" value="ECO:0007669"/>
    <property type="project" value="TreeGrafter"/>
</dbReference>
<protein>
    <submittedName>
        <fullName evidence="6">Acidic mammalian chitinase</fullName>
    </submittedName>
</protein>
<dbReference type="FunFam" id="3.10.50.10:FF:000003">
    <property type="entry name" value="Class V chitinase CHIT5b"/>
    <property type="match status" value="1"/>
</dbReference>
<dbReference type="GO" id="GO:0005975">
    <property type="term" value="P:carbohydrate metabolic process"/>
    <property type="evidence" value="ECO:0007669"/>
    <property type="project" value="InterPro"/>
</dbReference>
<comment type="caution">
    <text evidence="6">The sequence shown here is derived from an EMBL/GenBank/DDBJ whole genome shotgun (WGS) entry which is preliminary data.</text>
</comment>
<dbReference type="PROSITE" id="PS51910">
    <property type="entry name" value="GH18_2"/>
    <property type="match status" value="1"/>
</dbReference>
<dbReference type="InterPro" id="IPR001223">
    <property type="entry name" value="Glyco_hydro18_cat"/>
</dbReference>
<dbReference type="GO" id="GO:0004568">
    <property type="term" value="F:chitinase activity"/>
    <property type="evidence" value="ECO:0007669"/>
    <property type="project" value="TreeGrafter"/>
</dbReference>
<keyword evidence="1" id="KW-0732">Signal</keyword>
<evidence type="ECO:0000313" key="6">
    <source>
        <dbReference type="EMBL" id="OWA55284.1"/>
    </source>
</evidence>
<dbReference type="EMBL" id="MTYJ01000625">
    <property type="protein sequence ID" value="OWA55284.1"/>
    <property type="molecule type" value="Genomic_DNA"/>
</dbReference>
<keyword evidence="3" id="KW-0325">Glycoprotein</keyword>
<gene>
    <name evidence="6" type="ORF">BV898_19667</name>
</gene>
<keyword evidence="4" id="KW-0326">Glycosidase</keyword>
<dbReference type="SUPFAM" id="SSF54556">
    <property type="entry name" value="Chitinase insertion domain"/>
    <property type="match status" value="1"/>
</dbReference>
<name>A0A9X6NSL4_HYPEX</name>
<dbReference type="InterPro" id="IPR050314">
    <property type="entry name" value="Glycosyl_Hydrlase_18"/>
</dbReference>
<reference evidence="7" key="1">
    <citation type="submission" date="2017-01" db="EMBL/GenBank/DDBJ databases">
        <title>Comparative genomics of anhydrobiosis in the tardigrade Hypsibius dujardini.</title>
        <authorList>
            <person name="Yoshida Y."/>
            <person name="Koutsovoulos G."/>
            <person name="Laetsch D."/>
            <person name="Stevens L."/>
            <person name="Kumar S."/>
            <person name="Horikawa D."/>
            <person name="Ishino K."/>
            <person name="Komine S."/>
            <person name="Tomita M."/>
            <person name="Blaxter M."/>
            <person name="Arakawa K."/>
        </authorList>
    </citation>
    <scope>NUCLEOTIDE SEQUENCE [LARGE SCALE GENOMIC DNA]</scope>
    <source>
        <strain evidence="7">Z151</strain>
    </source>
</reference>
<sequence>MALQAVTHDVQAESNNSTTRTLLPFQSQVQMQAADDSNSTQTLTGGHPVQKNIQIKAHKGVETDSNHAPPTSNVQFLPENHSDITKIVIDPHFQLPHRGCVYPEDADFSDVRFFTKFSAENLDPSLCTYIIIPSGSIQGLTLALTSPNDTDLFRLLRQHKASFPLLKLILSVGGENRTHELSEMVAVHGIEVFAASIAAKLRGWGLDGIDVYWNWEVSPFRSDEILLPVLLQAIRKEFDRESLETGKERLALSTTLQETSQTNSINGPPLGLVVDIVHAVSYDQGNTAFATLHIAHHSPLFGGPLGIPSKANLAQVLQDWHQAGIPKAKLVGGVPLYGRGWILGNSNDTFLGAFSADQDLPSVYTNTSGYWPYYELCQHIKQDNATVVFDQRIAASYAFTKTWWVGYNDEQTLRGKAAWVSRNGFGGLFVKDVSLDDFAGTCGPKYPLLNVIRDEQAKPNIAPPKIGV</sequence>
<dbReference type="GO" id="GO:0005576">
    <property type="term" value="C:extracellular region"/>
    <property type="evidence" value="ECO:0007669"/>
    <property type="project" value="TreeGrafter"/>
</dbReference>
<dbReference type="SUPFAM" id="SSF51445">
    <property type="entry name" value="(Trans)glycosidases"/>
    <property type="match status" value="1"/>
</dbReference>
<keyword evidence="2" id="KW-0378">Hydrolase</keyword>
<dbReference type="InterPro" id="IPR017853">
    <property type="entry name" value="GH"/>
</dbReference>
<dbReference type="OrthoDB" id="73875at2759"/>
<dbReference type="Gene3D" id="3.10.50.10">
    <property type="match status" value="1"/>
</dbReference>
<evidence type="ECO:0000256" key="3">
    <source>
        <dbReference type="ARBA" id="ARBA00023180"/>
    </source>
</evidence>
<dbReference type="SMART" id="SM00636">
    <property type="entry name" value="Glyco_18"/>
    <property type="match status" value="1"/>
</dbReference>
<dbReference type="Gene3D" id="3.20.20.80">
    <property type="entry name" value="Glycosidases"/>
    <property type="match status" value="1"/>
</dbReference>
<evidence type="ECO:0000256" key="1">
    <source>
        <dbReference type="ARBA" id="ARBA00022729"/>
    </source>
</evidence>
<dbReference type="GO" id="GO:0008061">
    <property type="term" value="F:chitin binding"/>
    <property type="evidence" value="ECO:0007669"/>
    <property type="project" value="InterPro"/>
</dbReference>
<dbReference type="AlphaFoldDB" id="A0A9X6NSL4"/>
<dbReference type="InterPro" id="IPR011583">
    <property type="entry name" value="Chitinase_II/V-like_cat"/>
</dbReference>
<evidence type="ECO:0000256" key="4">
    <source>
        <dbReference type="ARBA" id="ARBA00023295"/>
    </source>
</evidence>
<keyword evidence="7" id="KW-1185">Reference proteome</keyword>
<dbReference type="PANTHER" id="PTHR11177">
    <property type="entry name" value="CHITINASE"/>
    <property type="match status" value="1"/>
</dbReference>
<accession>A0A9X6NSL4</accession>
<dbReference type="InterPro" id="IPR029070">
    <property type="entry name" value="Chitinase_insertion_sf"/>
</dbReference>
<evidence type="ECO:0000256" key="2">
    <source>
        <dbReference type="ARBA" id="ARBA00022801"/>
    </source>
</evidence>
<organism evidence="6 7">
    <name type="scientific">Hypsibius exemplaris</name>
    <name type="common">Freshwater tardigrade</name>
    <dbReference type="NCBI Taxonomy" id="2072580"/>
    <lineage>
        <taxon>Eukaryota</taxon>
        <taxon>Metazoa</taxon>
        <taxon>Ecdysozoa</taxon>
        <taxon>Tardigrada</taxon>
        <taxon>Eutardigrada</taxon>
        <taxon>Parachela</taxon>
        <taxon>Hypsibioidea</taxon>
        <taxon>Hypsibiidae</taxon>
        <taxon>Hypsibius</taxon>
    </lineage>
</organism>
<proteinExistence type="predicted"/>
<evidence type="ECO:0000259" key="5">
    <source>
        <dbReference type="PROSITE" id="PS51910"/>
    </source>
</evidence>
<feature type="domain" description="GH18" evidence="5">
    <location>
        <begin position="96"/>
        <end position="459"/>
    </location>
</feature>
<dbReference type="PANTHER" id="PTHR11177:SF317">
    <property type="entry name" value="CHITINASE 12-RELATED"/>
    <property type="match status" value="1"/>
</dbReference>